<dbReference type="Pfam" id="PF04376">
    <property type="entry name" value="ATE_N"/>
    <property type="match status" value="1"/>
</dbReference>
<protein>
    <recommendedName>
        <fullName evidence="5">Arginyl-tRNA--protein transferase 1</fullName>
        <shortName evidence="5">Arginyltransferase 1</shortName>
        <shortName evidence="5">R-transferase 1</shortName>
        <ecNumber evidence="5">2.3.2.8</ecNumber>
    </recommendedName>
    <alternativeName>
        <fullName evidence="5">Arginine-tRNA--protein transferase 1</fullName>
    </alternativeName>
</protein>
<comment type="caution">
    <text evidence="8">The sequence shown here is derived from an EMBL/GenBank/DDBJ whole genome shotgun (WGS) entry which is preliminary data.</text>
</comment>
<evidence type="ECO:0000259" key="7">
    <source>
        <dbReference type="Pfam" id="PF04377"/>
    </source>
</evidence>
<reference evidence="8" key="1">
    <citation type="submission" date="2023-07" db="EMBL/GenBank/DDBJ databases">
        <authorList>
            <consortium name="AG Swart"/>
            <person name="Singh M."/>
            <person name="Singh A."/>
            <person name="Seah K."/>
            <person name="Emmerich C."/>
        </authorList>
    </citation>
    <scope>NUCLEOTIDE SEQUENCE</scope>
    <source>
        <strain evidence="8">DP1</strain>
    </source>
</reference>
<name>A0AAD2DAH4_EUPCR</name>
<dbReference type="GO" id="GO:0005737">
    <property type="term" value="C:cytoplasm"/>
    <property type="evidence" value="ECO:0007669"/>
    <property type="project" value="TreeGrafter"/>
</dbReference>
<dbReference type="Pfam" id="PF04377">
    <property type="entry name" value="ATE_C"/>
    <property type="match status" value="1"/>
</dbReference>
<organism evidence="8 9">
    <name type="scientific">Euplotes crassus</name>
    <dbReference type="NCBI Taxonomy" id="5936"/>
    <lineage>
        <taxon>Eukaryota</taxon>
        <taxon>Sar</taxon>
        <taxon>Alveolata</taxon>
        <taxon>Ciliophora</taxon>
        <taxon>Intramacronucleata</taxon>
        <taxon>Spirotrichea</taxon>
        <taxon>Hypotrichia</taxon>
        <taxon>Euplotida</taxon>
        <taxon>Euplotidae</taxon>
        <taxon>Moneuplotes</taxon>
    </lineage>
</organism>
<dbReference type="EMBL" id="CAMPGE010027994">
    <property type="protein sequence ID" value="CAI2385565.1"/>
    <property type="molecule type" value="Genomic_DNA"/>
</dbReference>
<feature type="domain" description="N-end rule aminoacyl transferase C-terminal" evidence="7">
    <location>
        <begin position="337"/>
        <end position="508"/>
    </location>
</feature>
<dbReference type="InterPro" id="IPR017137">
    <property type="entry name" value="Arg-tRNA-P_Trfase_1_euk"/>
</dbReference>
<dbReference type="InterPro" id="IPR007472">
    <property type="entry name" value="N-end_Aminoacyl_Trfase_C"/>
</dbReference>
<keyword evidence="4 5" id="KW-0012">Acyltransferase</keyword>
<comment type="similarity">
    <text evidence="1 5">Belongs to the R-transferase family.</text>
</comment>
<accession>A0AAD2DAH4</accession>
<comment type="function">
    <text evidence="5">Involved in the post-translational conjugation of arginine to the N-terminal aspartate or glutamate of a protein. This arginylation is required for degradation of the protein via the ubiquitin pathway.</text>
</comment>
<feature type="domain" description="N-end aminoacyl transferase N-terminal" evidence="6">
    <location>
        <begin position="38"/>
        <end position="112"/>
    </location>
</feature>
<gene>
    <name evidence="8" type="ORF">ECRASSUSDP1_LOCUS27142</name>
</gene>
<comment type="catalytic activity">
    <reaction evidence="5">
        <text>an N-terminal L-alpha-aminoacyl-[protein] + L-arginyl-tRNA(Arg) = an N-terminal L-arginyl-L-aminoacyl-[protein] + tRNA(Arg) + H(+)</text>
        <dbReference type="Rhea" id="RHEA:10208"/>
        <dbReference type="Rhea" id="RHEA-COMP:9658"/>
        <dbReference type="Rhea" id="RHEA-COMP:9673"/>
        <dbReference type="Rhea" id="RHEA-COMP:10636"/>
        <dbReference type="Rhea" id="RHEA-COMP:10638"/>
        <dbReference type="ChEBI" id="CHEBI:15378"/>
        <dbReference type="ChEBI" id="CHEBI:78442"/>
        <dbReference type="ChEBI" id="CHEBI:78513"/>
        <dbReference type="ChEBI" id="CHEBI:78597"/>
        <dbReference type="ChEBI" id="CHEBI:83562"/>
        <dbReference type="EC" id="2.3.2.8"/>
    </reaction>
</comment>
<evidence type="ECO:0000256" key="5">
    <source>
        <dbReference type="PIRNR" id="PIRNR037207"/>
    </source>
</evidence>
<dbReference type="InterPro" id="IPR007471">
    <property type="entry name" value="N-end_Aminoacyl_Trfase_N"/>
</dbReference>
<dbReference type="EC" id="2.3.2.8" evidence="5"/>
<sequence length="602" mass="71305">MNKADTCLPKTVWVTYPELRQKSVVNLRHMVLNIDPNKCGSCSSHDSEIKTSHKWGFYTSKIRTDDYERLLDLGFSRSGTFIDKSDTARSCCPLYTSRLDCTEFKLSKQQKKHMKRFNQYINGEREFKKTIDPIILRHPKDIIKDNRRKIYAKFLENIKKEQEELKKLIIEAICNNDDFNVQGQDIVVKDYKRKISHSRFAYYSCNVANVILEQTKCKKQGKSRQPLIKALKDLLLKTPGFQESFDVYENPNAMVFGSKKWLNPRSARVNIFSSNKTNEYNEQSYVETGEERKIALEASDSRPYTDFFEEFVPNPAQESGRAHNYTVSLHRAICYRENLELYRKFVLCRFDQERLKQDFETFLTNSCLYDPKDPEFETAMTFKEEDTLDANRVFKDEGVYPQYFGTYHLHHRIDGRLIAINVWDITEHTLSSVHTFYDPEYSFLSLGHVTAVREIEYMQKVRKEFNPNMKYYYMGEYDISKNMRISSKVHNSHKSAYKGHMHPQNLLCPSTYTYIPLTSSLIEQIKSGNKGKLNPYAEEVVHEESKKFQEFLPKFPIIYKKVEILKLRQMKRKFREKYSNNLKAFYKIIGDFWYKRFIFECV</sequence>
<dbReference type="PIRSF" id="PIRSF037207">
    <property type="entry name" value="ATE1_euk"/>
    <property type="match status" value="1"/>
</dbReference>
<dbReference type="PANTHER" id="PTHR21367">
    <property type="entry name" value="ARGININE-TRNA-PROTEIN TRANSFERASE 1"/>
    <property type="match status" value="1"/>
</dbReference>
<dbReference type="GO" id="GO:0004057">
    <property type="term" value="F:arginyl-tRNA--protein transferase activity"/>
    <property type="evidence" value="ECO:0007669"/>
    <property type="project" value="UniProtKB-EC"/>
</dbReference>
<evidence type="ECO:0000256" key="1">
    <source>
        <dbReference type="ARBA" id="ARBA00009991"/>
    </source>
</evidence>
<dbReference type="PANTHER" id="PTHR21367:SF1">
    <property type="entry name" value="ARGINYL-TRNA--PROTEIN TRANSFERASE 1"/>
    <property type="match status" value="1"/>
</dbReference>
<evidence type="ECO:0000256" key="3">
    <source>
        <dbReference type="ARBA" id="ARBA00022786"/>
    </source>
</evidence>
<keyword evidence="3 5" id="KW-0833">Ubl conjugation pathway</keyword>
<keyword evidence="9" id="KW-1185">Reference proteome</keyword>
<evidence type="ECO:0000313" key="9">
    <source>
        <dbReference type="Proteomes" id="UP001295684"/>
    </source>
</evidence>
<keyword evidence="2 5" id="KW-0808">Transferase</keyword>
<dbReference type="SUPFAM" id="SSF55729">
    <property type="entry name" value="Acyl-CoA N-acyltransferases (Nat)"/>
    <property type="match status" value="1"/>
</dbReference>
<evidence type="ECO:0000259" key="6">
    <source>
        <dbReference type="Pfam" id="PF04376"/>
    </source>
</evidence>
<evidence type="ECO:0000256" key="4">
    <source>
        <dbReference type="ARBA" id="ARBA00023315"/>
    </source>
</evidence>
<dbReference type="Proteomes" id="UP001295684">
    <property type="component" value="Unassembled WGS sequence"/>
</dbReference>
<dbReference type="InterPro" id="IPR016181">
    <property type="entry name" value="Acyl_CoA_acyltransferase"/>
</dbReference>
<dbReference type="InterPro" id="IPR030700">
    <property type="entry name" value="N-end_Aminoacyl_Trfase"/>
</dbReference>
<proteinExistence type="inferred from homology"/>
<dbReference type="AlphaFoldDB" id="A0AAD2DAH4"/>
<evidence type="ECO:0000256" key="2">
    <source>
        <dbReference type="ARBA" id="ARBA00022679"/>
    </source>
</evidence>
<evidence type="ECO:0000313" key="8">
    <source>
        <dbReference type="EMBL" id="CAI2385565.1"/>
    </source>
</evidence>